<dbReference type="Proteomes" id="UP000315534">
    <property type="component" value="Unassembled WGS sequence"/>
</dbReference>
<protein>
    <submittedName>
        <fullName evidence="1">HEAT repeat domain-containing protein</fullName>
    </submittedName>
</protein>
<dbReference type="Gene3D" id="1.25.10.10">
    <property type="entry name" value="Leucine-rich Repeat Variant"/>
    <property type="match status" value="2"/>
</dbReference>
<name>A0A523XVX7_UNCT6</name>
<evidence type="ECO:0000313" key="1">
    <source>
        <dbReference type="EMBL" id="TET82999.1"/>
    </source>
</evidence>
<sequence>MRKRGAQSLGEMLLGLIDKEKFLLAEKSIKILRGKMDKEDSFEVYLAYVSVLEKIARKMREAGRTDIAEKIQATFTEQISSEQKRKRAVQALGKVGGTDALISLLSALWESGIYKEVRDAIVNMGKEAMPLVMEIFREAEDKLLRRRMIDLITNIGADAMPHLVEAARDESWFIRRDVATILSEFEDPRAIEVLEMLSKDKELLTREIALEGIARTKDPEAERILIEALGDPVTKVRDTVIKLLAKVPGEKGALALCDMALQLEDEDLQKTICGSLRQMGHVAAVEGLTKLIEEAAFMGRPKYPDAVRVNALFALAKIGGDAARSVVEKAVDDKSRSVQIAAQSALRRMKTDAQAGNG</sequence>
<reference evidence="1 2" key="1">
    <citation type="submission" date="2019-03" db="EMBL/GenBank/DDBJ databases">
        <title>Metabolic potential of uncultured bacteria and archaea associated with petroleum seepage in deep-sea sediments.</title>
        <authorList>
            <person name="Dong X."/>
            <person name="Hubert C."/>
        </authorList>
    </citation>
    <scope>NUCLEOTIDE SEQUENCE [LARGE SCALE GENOMIC DNA]</scope>
    <source>
        <strain evidence="1">E29_bin36</strain>
    </source>
</reference>
<evidence type="ECO:0000313" key="2">
    <source>
        <dbReference type="Proteomes" id="UP000315534"/>
    </source>
</evidence>
<dbReference type="InterPro" id="IPR011989">
    <property type="entry name" value="ARM-like"/>
</dbReference>
<dbReference type="EMBL" id="SOIP01000073">
    <property type="protein sequence ID" value="TET82999.1"/>
    <property type="molecule type" value="Genomic_DNA"/>
</dbReference>
<accession>A0A523XVX7</accession>
<dbReference type="Pfam" id="PF03130">
    <property type="entry name" value="HEAT_PBS"/>
    <property type="match status" value="1"/>
</dbReference>
<comment type="caution">
    <text evidence="1">The sequence shown here is derived from an EMBL/GenBank/DDBJ whole genome shotgun (WGS) entry which is preliminary data.</text>
</comment>
<organism evidence="1 2">
    <name type="scientific">candidate division TA06 bacterium</name>
    <dbReference type="NCBI Taxonomy" id="2250710"/>
    <lineage>
        <taxon>Bacteria</taxon>
        <taxon>Bacteria division TA06</taxon>
    </lineage>
</organism>
<dbReference type="AlphaFoldDB" id="A0A523XVX7"/>
<dbReference type="GO" id="GO:0016491">
    <property type="term" value="F:oxidoreductase activity"/>
    <property type="evidence" value="ECO:0007669"/>
    <property type="project" value="TreeGrafter"/>
</dbReference>
<dbReference type="InterPro" id="IPR016024">
    <property type="entry name" value="ARM-type_fold"/>
</dbReference>
<dbReference type="PANTHER" id="PTHR12697:SF5">
    <property type="entry name" value="DEOXYHYPUSINE HYDROXYLASE"/>
    <property type="match status" value="1"/>
</dbReference>
<dbReference type="SUPFAM" id="SSF48371">
    <property type="entry name" value="ARM repeat"/>
    <property type="match status" value="1"/>
</dbReference>
<gene>
    <name evidence="1" type="ORF">E3J38_01230</name>
</gene>
<dbReference type="PANTHER" id="PTHR12697">
    <property type="entry name" value="PBS LYASE HEAT-LIKE PROTEIN"/>
    <property type="match status" value="1"/>
</dbReference>
<dbReference type="Pfam" id="PF13646">
    <property type="entry name" value="HEAT_2"/>
    <property type="match status" value="1"/>
</dbReference>
<proteinExistence type="predicted"/>
<dbReference type="InterPro" id="IPR004155">
    <property type="entry name" value="PBS_lyase_HEAT"/>
</dbReference>
<dbReference type="SMART" id="SM00567">
    <property type="entry name" value="EZ_HEAT"/>
    <property type="match status" value="6"/>
</dbReference>